<dbReference type="PANTHER" id="PTHR45138:SF9">
    <property type="entry name" value="DIGUANYLATE CYCLASE DGCM-RELATED"/>
    <property type="match status" value="1"/>
</dbReference>
<dbReference type="PANTHER" id="PTHR45138">
    <property type="entry name" value="REGULATORY COMPONENTS OF SENSORY TRANSDUCTION SYSTEM"/>
    <property type="match status" value="1"/>
</dbReference>
<reference evidence="5 6" key="1">
    <citation type="submission" date="2018-10" db="EMBL/GenBank/DDBJ databases">
        <title>Effects of UV and annual dynamics of microbial communities in freshwater RAS systems.</title>
        <authorList>
            <person name="Bekkelund A.K."/>
            <person name="Hansen B.R."/>
            <person name="Stokken H."/>
            <person name="Eriksen B.F."/>
            <person name="Kashulin N.A."/>
        </authorList>
    </citation>
    <scope>NUCLEOTIDE SEQUENCE [LARGE SCALE GENOMIC DNA]</scope>
    <source>
        <strain evidence="5 6">BHSEK</strain>
    </source>
</reference>
<dbReference type="AlphaFoldDB" id="A0A3G2EF26"/>
<sequence>MPPAIAGRRPCRKACCLWTNAMFTSRSLSPAFYYLFFSGEREQQQRFFKELHFISIAILTFGLACWLVTFSLTLSRASLDHAQAALGVTGMLAGLLLTVYAKSLQAIITSGTISVLFIAFGFRVLMLGTEDPAFWVLPLGVMITLTTAPIFSGIAYYLGVSLCVWAILGLGQFPVHAGQADQHWPVLAVTISVIIGLALNIYFLVLRIHNYRAQRELATMAYKDGLTGLNNRRMFTQSARALQRTARTPAYFLMIDIDDFKQINDVHGHDVGDEVLKRIAEVIAGLSGDHLCGRLGGEEFAVIYVGEKNAACAFAAQLVDAVEAAFVPERKVSVSIGMAELIKEADLSHSYRRADESLYQAKKNGKNRYVFNAA</sequence>
<dbReference type="EC" id="2.7.7.65" evidence="1"/>
<keyword evidence="6" id="KW-1185">Reference proteome</keyword>
<dbReference type="FunFam" id="3.30.70.270:FF:000001">
    <property type="entry name" value="Diguanylate cyclase domain protein"/>
    <property type="match status" value="1"/>
</dbReference>
<evidence type="ECO:0000313" key="6">
    <source>
        <dbReference type="Proteomes" id="UP000279594"/>
    </source>
</evidence>
<dbReference type="InterPro" id="IPR050469">
    <property type="entry name" value="Diguanylate_Cyclase"/>
</dbReference>
<protein>
    <recommendedName>
        <fullName evidence="1">diguanylate cyclase</fullName>
        <ecNumber evidence="1">2.7.7.65</ecNumber>
    </recommendedName>
</protein>
<dbReference type="PROSITE" id="PS50887">
    <property type="entry name" value="GGDEF"/>
    <property type="match status" value="1"/>
</dbReference>
<dbReference type="GO" id="GO:1902201">
    <property type="term" value="P:negative regulation of bacterial-type flagellum-dependent cell motility"/>
    <property type="evidence" value="ECO:0007669"/>
    <property type="project" value="TreeGrafter"/>
</dbReference>
<feature type="transmembrane region" description="Helical" evidence="3">
    <location>
        <begin position="132"/>
        <end position="151"/>
    </location>
</feature>
<dbReference type="Gene3D" id="3.30.70.270">
    <property type="match status" value="1"/>
</dbReference>
<evidence type="ECO:0000256" key="2">
    <source>
        <dbReference type="ARBA" id="ARBA00034247"/>
    </source>
</evidence>
<feature type="transmembrane region" description="Helical" evidence="3">
    <location>
        <begin position="156"/>
        <end position="177"/>
    </location>
</feature>
<feature type="transmembrane region" description="Helical" evidence="3">
    <location>
        <begin position="107"/>
        <end position="126"/>
    </location>
</feature>
<dbReference type="Pfam" id="PF00990">
    <property type="entry name" value="GGDEF"/>
    <property type="match status" value="1"/>
</dbReference>
<evidence type="ECO:0000259" key="4">
    <source>
        <dbReference type="PROSITE" id="PS50887"/>
    </source>
</evidence>
<feature type="transmembrane region" description="Helical" evidence="3">
    <location>
        <begin position="82"/>
        <end position="100"/>
    </location>
</feature>
<comment type="catalytic activity">
    <reaction evidence="2">
        <text>2 GTP = 3',3'-c-di-GMP + 2 diphosphate</text>
        <dbReference type="Rhea" id="RHEA:24898"/>
        <dbReference type="ChEBI" id="CHEBI:33019"/>
        <dbReference type="ChEBI" id="CHEBI:37565"/>
        <dbReference type="ChEBI" id="CHEBI:58805"/>
        <dbReference type="EC" id="2.7.7.65"/>
    </reaction>
</comment>
<evidence type="ECO:0000256" key="1">
    <source>
        <dbReference type="ARBA" id="ARBA00012528"/>
    </source>
</evidence>
<name>A0A3G2EF26_9BURK</name>
<dbReference type="InterPro" id="IPR000160">
    <property type="entry name" value="GGDEF_dom"/>
</dbReference>
<dbReference type="GO" id="GO:0005886">
    <property type="term" value="C:plasma membrane"/>
    <property type="evidence" value="ECO:0007669"/>
    <property type="project" value="TreeGrafter"/>
</dbReference>
<gene>
    <name evidence="5" type="ORF">D9M09_25500</name>
</gene>
<dbReference type="InterPro" id="IPR043128">
    <property type="entry name" value="Rev_trsase/Diguanyl_cyclase"/>
</dbReference>
<dbReference type="Proteomes" id="UP000279594">
    <property type="component" value="Chromosome"/>
</dbReference>
<keyword evidence="3" id="KW-0472">Membrane</keyword>
<evidence type="ECO:0000313" key="5">
    <source>
        <dbReference type="EMBL" id="AYM78767.1"/>
    </source>
</evidence>
<dbReference type="EMBL" id="CP033019">
    <property type="protein sequence ID" value="AYM78767.1"/>
    <property type="molecule type" value="Genomic_DNA"/>
</dbReference>
<dbReference type="SMART" id="SM00267">
    <property type="entry name" value="GGDEF"/>
    <property type="match status" value="1"/>
</dbReference>
<dbReference type="InterPro" id="IPR029787">
    <property type="entry name" value="Nucleotide_cyclase"/>
</dbReference>
<feature type="domain" description="GGDEF" evidence="4">
    <location>
        <begin position="248"/>
        <end position="374"/>
    </location>
</feature>
<organism evidence="5 6">
    <name type="scientific">Janthinobacterium agaricidamnosum</name>
    <dbReference type="NCBI Taxonomy" id="55508"/>
    <lineage>
        <taxon>Bacteria</taxon>
        <taxon>Pseudomonadati</taxon>
        <taxon>Pseudomonadota</taxon>
        <taxon>Betaproteobacteria</taxon>
        <taxon>Burkholderiales</taxon>
        <taxon>Oxalobacteraceae</taxon>
        <taxon>Janthinobacterium</taxon>
    </lineage>
</organism>
<feature type="transmembrane region" description="Helical" evidence="3">
    <location>
        <begin position="51"/>
        <end position="70"/>
    </location>
</feature>
<dbReference type="GO" id="GO:0052621">
    <property type="term" value="F:diguanylate cyclase activity"/>
    <property type="evidence" value="ECO:0007669"/>
    <property type="project" value="UniProtKB-EC"/>
</dbReference>
<dbReference type="NCBIfam" id="TIGR00254">
    <property type="entry name" value="GGDEF"/>
    <property type="match status" value="1"/>
</dbReference>
<evidence type="ECO:0000256" key="3">
    <source>
        <dbReference type="SAM" id="Phobius"/>
    </source>
</evidence>
<proteinExistence type="predicted"/>
<keyword evidence="3" id="KW-0812">Transmembrane</keyword>
<dbReference type="CDD" id="cd01949">
    <property type="entry name" value="GGDEF"/>
    <property type="match status" value="1"/>
</dbReference>
<keyword evidence="3" id="KW-1133">Transmembrane helix</keyword>
<dbReference type="GO" id="GO:0043709">
    <property type="term" value="P:cell adhesion involved in single-species biofilm formation"/>
    <property type="evidence" value="ECO:0007669"/>
    <property type="project" value="TreeGrafter"/>
</dbReference>
<feature type="transmembrane region" description="Helical" evidence="3">
    <location>
        <begin position="183"/>
        <end position="205"/>
    </location>
</feature>
<accession>A0A3G2EF26</accession>
<dbReference type="SUPFAM" id="SSF55073">
    <property type="entry name" value="Nucleotide cyclase"/>
    <property type="match status" value="1"/>
</dbReference>